<accession>A0A072NKU4</accession>
<dbReference type="GO" id="GO:0046872">
    <property type="term" value="F:metal ion binding"/>
    <property type="evidence" value="ECO:0007669"/>
    <property type="project" value="UniProtKB-UniRule"/>
</dbReference>
<dbReference type="GO" id="GO:0006777">
    <property type="term" value="P:Mo-molybdopterin cofactor biosynthetic process"/>
    <property type="evidence" value="ECO:0007669"/>
    <property type="project" value="UniProtKB-UniRule"/>
</dbReference>
<dbReference type="InterPro" id="IPR036425">
    <property type="entry name" value="MoaB/Mog-like_dom_sf"/>
</dbReference>
<dbReference type="RefSeq" id="WP_035195720.1">
    <property type="nucleotide sequence ID" value="NZ_JJRY01000008.1"/>
</dbReference>
<evidence type="ECO:0000256" key="2">
    <source>
        <dbReference type="ARBA" id="ARBA00002901"/>
    </source>
</evidence>
<dbReference type="OrthoDB" id="9804758at2"/>
<dbReference type="Proteomes" id="UP000027936">
    <property type="component" value="Unassembled WGS sequence"/>
</dbReference>
<dbReference type="Pfam" id="PF03453">
    <property type="entry name" value="MoeA_N"/>
    <property type="match status" value="1"/>
</dbReference>
<dbReference type="SUPFAM" id="SSF63867">
    <property type="entry name" value="MoeA C-terminal domain-like"/>
    <property type="match status" value="1"/>
</dbReference>
<dbReference type="GO" id="GO:0005829">
    <property type="term" value="C:cytosol"/>
    <property type="evidence" value="ECO:0007669"/>
    <property type="project" value="TreeGrafter"/>
</dbReference>
<comment type="catalytic activity">
    <reaction evidence="12">
        <text>adenylyl-molybdopterin + molybdate = Mo-molybdopterin + AMP + H(+)</text>
        <dbReference type="Rhea" id="RHEA:35047"/>
        <dbReference type="ChEBI" id="CHEBI:15378"/>
        <dbReference type="ChEBI" id="CHEBI:36264"/>
        <dbReference type="ChEBI" id="CHEBI:62727"/>
        <dbReference type="ChEBI" id="CHEBI:71302"/>
        <dbReference type="ChEBI" id="CHEBI:456215"/>
        <dbReference type="EC" id="2.10.1.1"/>
    </reaction>
</comment>
<keyword evidence="7 13" id="KW-0500">Molybdenum</keyword>
<protein>
    <recommendedName>
        <fullName evidence="6 13">Molybdopterin molybdenumtransferase</fullName>
        <ecNumber evidence="5 13">2.10.1.1</ecNumber>
    </recommendedName>
</protein>
<dbReference type="InterPro" id="IPR036688">
    <property type="entry name" value="MoeA_C_domain_IV_sf"/>
</dbReference>
<dbReference type="NCBIfam" id="TIGR00177">
    <property type="entry name" value="molyb_syn"/>
    <property type="match status" value="1"/>
</dbReference>
<name>A0A072NKU4_SCHAZ</name>
<organism evidence="15 16">
    <name type="scientific">Schinkia azotoformans MEV2011</name>
    <dbReference type="NCBI Taxonomy" id="1348973"/>
    <lineage>
        <taxon>Bacteria</taxon>
        <taxon>Bacillati</taxon>
        <taxon>Bacillota</taxon>
        <taxon>Bacilli</taxon>
        <taxon>Bacillales</taxon>
        <taxon>Bacillaceae</taxon>
        <taxon>Calidifontibacillus/Schinkia group</taxon>
        <taxon>Schinkia</taxon>
    </lineage>
</organism>
<evidence type="ECO:0000256" key="10">
    <source>
        <dbReference type="ARBA" id="ARBA00022842"/>
    </source>
</evidence>
<dbReference type="Pfam" id="PF00994">
    <property type="entry name" value="MoCF_biosynth"/>
    <property type="match status" value="1"/>
</dbReference>
<dbReference type="CDD" id="cd00887">
    <property type="entry name" value="MoeA"/>
    <property type="match status" value="1"/>
</dbReference>
<comment type="function">
    <text evidence="2 13">Catalyzes the insertion of molybdate into adenylated molybdopterin with the concomitant release of AMP.</text>
</comment>
<dbReference type="InterPro" id="IPR005111">
    <property type="entry name" value="MoeA_C_domain_IV"/>
</dbReference>
<dbReference type="UniPathway" id="UPA00344"/>
<proteinExistence type="inferred from homology"/>
<dbReference type="PANTHER" id="PTHR10192:SF5">
    <property type="entry name" value="GEPHYRIN"/>
    <property type="match status" value="1"/>
</dbReference>
<dbReference type="GO" id="GO:0061599">
    <property type="term" value="F:molybdopterin molybdotransferase activity"/>
    <property type="evidence" value="ECO:0007669"/>
    <property type="project" value="UniProtKB-UniRule"/>
</dbReference>
<evidence type="ECO:0000313" key="16">
    <source>
        <dbReference type="Proteomes" id="UP000027936"/>
    </source>
</evidence>
<dbReference type="InterPro" id="IPR001453">
    <property type="entry name" value="MoaB/Mog_dom"/>
</dbReference>
<comment type="caution">
    <text evidence="15">The sequence shown here is derived from an EMBL/GenBank/DDBJ whole genome shotgun (WGS) entry which is preliminary data.</text>
</comment>
<feature type="domain" description="MoaB/Mog" evidence="14">
    <location>
        <begin position="189"/>
        <end position="327"/>
    </location>
</feature>
<evidence type="ECO:0000259" key="14">
    <source>
        <dbReference type="SMART" id="SM00852"/>
    </source>
</evidence>
<evidence type="ECO:0000256" key="8">
    <source>
        <dbReference type="ARBA" id="ARBA00022679"/>
    </source>
</evidence>
<evidence type="ECO:0000256" key="13">
    <source>
        <dbReference type="RuleBase" id="RU365090"/>
    </source>
</evidence>
<comment type="cofactor">
    <cofactor evidence="1 13">
        <name>Mg(2+)</name>
        <dbReference type="ChEBI" id="CHEBI:18420"/>
    </cofactor>
</comment>
<dbReference type="InterPro" id="IPR038987">
    <property type="entry name" value="MoeA-like"/>
</dbReference>
<dbReference type="SUPFAM" id="SSF53218">
    <property type="entry name" value="Molybdenum cofactor biosynthesis proteins"/>
    <property type="match status" value="1"/>
</dbReference>
<evidence type="ECO:0000313" key="15">
    <source>
        <dbReference type="EMBL" id="KEF38299.1"/>
    </source>
</evidence>
<dbReference type="Gene3D" id="3.90.105.10">
    <property type="entry name" value="Molybdopterin biosynthesis moea protein, domain 2"/>
    <property type="match status" value="1"/>
</dbReference>
<dbReference type="SMART" id="SM00852">
    <property type="entry name" value="MoCF_biosynth"/>
    <property type="match status" value="1"/>
</dbReference>
<dbReference type="EC" id="2.10.1.1" evidence="5 13"/>
<sequence length="422" mass="46654">MLDKRDAIAVPEAVKQVMKYAPKGEIEYVSIDKCDQRYLGDAVKASHDIPPFDRAPYDGFAIRAEDSIHASLDNPVEFEVIEEIGAGYIAKKEVGPYQAVRIMTGALMPKECNAVVMLELAKDIEKDGKPYMVIKRSYKPGDNVSYQGSETKAGEVLVQEGRRINPGVKALLATFGYGRVPVVKKPVVGLYATGTELLDVNEPMEPGKIRNSNAYMISSQINRVGAEAKYYGKLEDDFDTCFKAVKKALDEVDILITTGGVSVGDYDYVPEIYKKLGAEVLFNKIMMRPGSVTTVAQYNGKLLFGLSGNPSACFVGFELYARPIIRSWFHSQKPHMQKVKATLNSDFTKANPFTRFVRSKLLFNEGKLFVEPSGLDKSNVVTSLVDCDSLIILPGGTRGFTKGDEVDVLLLEDQIGSEWPWN</sequence>
<keyword evidence="10 13" id="KW-0460">Magnesium</keyword>
<dbReference type="FunFam" id="2.170.190.11:FF:000001">
    <property type="entry name" value="Molybdopterin molybdenumtransferase"/>
    <property type="match status" value="1"/>
</dbReference>
<dbReference type="InterPro" id="IPR036135">
    <property type="entry name" value="MoeA_linker/N_sf"/>
</dbReference>
<evidence type="ECO:0000256" key="11">
    <source>
        <dbReference type="ARBA" id="ARBA00023150"/>
    </source>
</evidence>
<dbReference type="EMBL" id="JJRY01000008">
    <property type="protein sequence ID" value="KEF38299.1"/>
    <property type="molecule type" value="Genomic_DNA"/>
</dbReference>
<evidence type="ECO:0000256" key="12">
    <source>
        <dbReference type="ARBA" id="ARBA00047317"/>
    </source>
</evidence>
<dbReference type="AlphaFoldDB" id="A0A072NKU4"/>
<evidence type="ECO:0000256" key="4">
    <source>
        <dbReference type="ARBA" id="ARBA00010763"/>
    </source>
</evidence>
<dbReference type="NCBIfam" id="NF045515">
    <property type="entry name" value="Glp_gephyrin"/>
    <property type="match status" value="1"/>
</dbReference>
<dbReference type="Gene3D" id="3.40.980.10">
    <property type="entry name" value="MoaB/Mog-like domain"/>
    <property type="match status" value="1"/>
</dbReference>
<evidence type="ECO:0000256" key="7">
    <source>
        <dbReference type="ARBA" id="ARBA00022505"/>
    </source>
</evidence>
<comment type="similarity">
    <text evidence="4 13">Belongs to the MoeA family.</text>
</comment>
<keyword evidence="8 13" id="KW-0808">Transferase</keyword>
<dbReference type="Pfam" id="PF03454">
    <property type="entry name" value="MoeA_C"/>
    <property type="match status" value="1"/>
</dbReference>
<evidence type="ECO:0000256" key="6">
    <source>
        <dbReference type="ARBA" id="ARBA00021108"/>
    </source>
</evidence>
<evidence type="ECO:0000256" key="3">
    <source>
        <dbReference type="ARBA" id="ARBA00005046"/>
    </source>
</evidence>
<dbReference type="FunFam" id="3.40.980.10:FF:000004">
    <property type="entry name" value="Molybdopterin molybdenumtransferase"/>
    <property type="match status" value="1"/>
</dbReference>
<dbReference type="Gene3D" id="2.170.190.11">
    <property type="entry name" value="Molybdopterin biosynthesis moea protein, domain 3"/>
    <property type="match status" value="1"/>
</dbReference>
<keyword evidence="11 13" id="KW-0501">Molybdenum cofactor biosynthesis</keyword>
<dbReference type="Gene3D" id="2.40.340.10">
    <property type="entry name" value="MoeA, C-terminal, domain IV"/>
    <property type="match status" value="1"/>
</dbReference>
<dbReference type="SUPFAM" id="SSF63882">
    <property type="entry name" value="MoeA N-terminal region -like"/>
    <property type="match status" value="1"/>
</dbReference>
<dbReference type="PANTHER" id="PTHR10192">
    <property type="entry name" value="MOLYBDOPTERIN BIOSYNTHESIS PROTEIN"/>
    <property type="match status" value="1"/>
</dbReference>
<evidence type="ECO:0000256" key="5">
    <source>
        <dbReference type="ARBA" id="ARBA00013269"/>
    </source>
</evidence>
<dbReference type="InterPro" id="IPR005110">
    <property type="entry name" value="MoeA_linker/N"/>
</dbReference>
<reference evidence="15 16" key="1">
    <citation type="submission" date="2014-04" db="EMBL/GenBank/DDBJ databases">
        <title>Draft genome sequence of Bacillus azotoformans MEV2011, a (co-) denitrifying strain unable to grow in the presence of oxygen.</title>
        <authorList>
            <person name="Nielsen M."/>
            <person name="Schreiber L."/>
            <person name="Finster K."/>
            <person name="Schramm A."/>
        </authorList>
    </citation>
    <scope>NUCLEOTIDE SEQUENCE [LARGE SCALE GENOMIC DNA]</scope>
    <source>
        <strain evidence="15 16">MEV2011</strain>
    </source>
</reference>
<comment type="pathway">
    <text evidence="3 13">Cofactor biosynthesis; molybdopterin biosynthesis.</text>
</comment>
<dbReference type="PATRIC" id="fig|1348973.3.peg.2257"/>
<gene>
    <name evidence="15" type="ORF">M670_02340</name>
</gene>
<evidence type="ECO:0000256" key="9">
    <source>
        <dbReference type="ARBA" id="ARBA00022723"/>
    </source>
</evidence>
<evidence type="ECO:0000256" key="1">
    <source>
        <dbReference type="ARBA" id="ARBA00001946"/>
    </source>
</evidence>
<keyword evidence="9 13" id="KW-0479">Metal-binding</keyword>